<dbReference type="SUPFAM" id="SSF50475">
    <property type="entry name" value="FMN-binding split barrel"/>
    <property type="match status" value="1"/>
</dbReference>
<evidence type="ECO:0000313" key="2">
    <source>
        <dbReference type="Proteomes" id="UP000182321"/>
    </source>
</evidence>
<evidence type="ECO:0000313" key="1">
    <source>
        <dbReference type="EMBL" id="SEK46459.1"/>
    </source>
</evidence>
<sequence>MRRRDREITDVNHIESILNECKYLHLGLADEGIPYVVPMNYGVTKDEADGHYVIYLHGAHEGKKLDIIRKNPNCCFSLERNVKPFEGRLACQYGMVYESIMGFGQITIVDEPVEKMQALTTLMKTQTGKEDFQFDERMVSIVTVFRIDVKELTAKQRLMPGEK</sequence>
<dbReference type="PANTHER" id="PTHR34071:SF2">
    <property type="entry name" value="FLAVIN-NUCLEOTIDE-BINDING PROTEIN"/>
    <property type="match status" value="1"/>
</dbReference>
<organism evidence="1 2">
    <name type="scientific">Pseudobutyrivibrio ruminis</name>
    <dbReference type="NCBI Taxonomy" id="46206"/>
    <lineage>
        <taxon>Bacteria</taxon>
        <taxon>Bacillati</taxon>
        <taxon>Bacillota</taxon>
        <taxon>Clostridia</taxon>
        <taxon>Lachnospirales</taxon>
        <taxon>Lachnospiraceae</taxon>
        <taxon>Pseudobutyrivibrio</taxon>
    </lineage>
</organism>
<reference evidence="2" key="1">
    <citation type="submission" date="2016-10" db="EMBL/GenBank/DDBJ databases">
        <authorList>
            <person name="Varghese N."/>
        </authorList>
    </citation>
    <scope>NUCLEOTIDE SEQUENCE [LARGE SCALE GENOMIC DNA]</scope>
    <source>
        <strain evidence="2">ACV-9</strain>
    </source>
</reference>
<name>A0A1H7H886_9FIRM</name>
<dbReference type="PANTHER" id="PTHR34071">
    <property type="entry name" value="5-NITROIMIDAZOLE ANTIBIOTICS RESISTANCE PROTEIN, NIMA-FAMILY-RELATED PROTEIN-RELATED"/>
    <property type="match status" value="1"/>
</dbReference>
<dbReference type="Gene3D" id="2.30.110.10">
    <property type="entry name" value="Electron Transport, Fmn-binding Protein, Chain A"/>
    <property type="match status" value="1"/>
</dbReference>
<keyword evidence="2" id="KW-1185">Reference proteome</keyword>
<dbReference type="InterPro" id="IPR012349">
    <property type="entry name" value="Split_barrel_FMN-bd"/>
</dbReference>
<dbReference type="AlphaFoldDB" id="A0A1H7H886"/>
<accession>A0A1H7H886</accession>
<evidence type="ECO:0008006" key="3">
    <source>
        <dbReference type="Google" id="ProtNLM"/>
    </source>
</evidence>
<proteinExistence type="predicted"/>
<gene>
    <name evidence="1" type="ORF">SAMN02910377_00960</name>
</gene>
<protein>
    <recommendedName>
        <fullName evidence="3">Pyridoxamine 5'-phosphate oxidase family protein</fullName>
    </recommendedName>
</protein>
<dbReference type="EMBL" id="FNZX01000005">
    <property type="protein sequence ID" value="SEK46459.1"/>
    <property type="molecule type" value="Genomic_DNA"/>
</dbReference>
<dbReference type="InterPro" id="IPR024747">
    <property type="entry name" value="Pyridox_Oxase-rel"/>
</dbReference>
<dbReference type="RefSeq" id="WP_074789805.1">
    <property type="nucleotide sequence ID" value="NZ_FNZX01000005.1"/>
</dbReference>
<dbReference type="Pfam" id="PF12900">
    <property type="entry name" value="Pyridox_ox_2"/>
    <property type="match status" value="1"/>
</dbReference>
<dbReference type="Proteomes" id="UP000182321">
    <property type="component" value="Unassembled WGS sequence"/>
</dbReference>